<dbReference type="InterPro" id="IPR041577">
    <property type="entry name" value="RT_RNaseH_2"/>
</dbReference>
<reference evidence="2 3" key="1">
    <citation type="submission" date="2024-01" db="EMBL/GenBank/DDBJ databases">
        <title>The complete chloroplast genome sequence of Lithospermum erythrorhizon: insights into the phylogenetic relationship among Boraginaceae species and the maternal lineages of purple gromwells.</title>
        <authorList>
            <person name="Okada T."/>
            <person name="Watanabe K."/>
        </authorList>
    </citation>
    <scope>NUCLEOTIDE SEQUENCE [LARGE SCALE GENOMIC DNA]</scope>
</reference>
<keyword evidence="3" id="KW-1185">Reference proteome</keyword>
<dbReference type="Proteomes" id="UP001454036">
    <property type="component" value="Unassembled WGS sequence"/>
</dbReference>
<organism evidence="2 3">
    <name type="scientific">Lithospermum erythrorhizon</name>
    <name type="common">Purple gromwell</name>
    <name type="synonym">Lithospermum officinale var. erythrorhizon</name>
    <dbReference type="NCBI Taxonomy" id="34254"/>
    <lineage>
        <taxon>Eukaryota</taxon>
        <taxon>Viridiplantae</taxon>
        <taxon>Streptophyta</taxon>
        <taxon>Embryophyta</taxon>
        <taxon>Tracheophyta</taxon>
        <taxon>Spermatophyta</taxon>
        <taxon>Magnoliopsida</taxon>
        <taxon>eudicotyledons</taxon>
        <taxon>Gunneridae</taxon>
        <taxon>Pentapetalae</taxon>
        <taxon>asterids</taxon>
        <taxon>lamiids</taxon>
        <taxon>Boraginales</taxon>
        <taxon>Boraginaceae</taxon>
        <taxon>Boraginoideae</taxon>
        <taxon>Lithospermeae</taxon>
        <taxon>Lithospermum</taxon>
    </lineage>
</organism>
<protein>
    <recommendedName>
        <fullName evidence="1">Reverse transcriptase/retrotransposon-derived protein RNase H-like domain-containing protein</fullName>
    </recommendedName>
</protein>
<evidence type="ECO:0000313" key="3">
    <source>
        <dbReference type="Proteomes" id="UP001454036"/>
    </source>
</evidence>
<dbReference type="PANTHER" id="PTHR48475">
    <property type="entry name" value="RIBONUCLEASE H"/>
    <property type="match status" value="1"/>
</dbReference>
<feature type="domain" description="Reverse transcriptase/retrotransposon-derived protein RNase H-like" evidence="1">
    <location>
        <begin position="22"/>
        <end position="87"/>
    </location>
</feature>
<gene>
    <name evidence="2" type="ORF">LIER_20323</name>
</gene>
<dbReference type="Pfam" id="PF17919">
    <property type="entry name" value="RT_RNaseH_2"/>
    <property type="match status" value="1"/>
</dbReference>
<evidence type="ECO:0000313" key="2">
    <source>
        <dbReference type="EMBL" id="GAA0164767.1"/>
    </source>
</evidence>
<dbReference type="InterPro" id="IPR043502">
    <property type="entry name" value="DNA/RNA_pol_sf"/>
</dbReference>
<dbReference type="EMBL" id="BAABME010005150">
    <property type="protein sequence ID" value="GAA0164767.1"/>
    <property type="molecule type" value="Genomic_DNA"/>
</dbReference>
<name>A0AAV3QL21_LITER</name>
<dbReference type="SUPFAM" id="SSF56672">
    <property type="entry name" value="DNA/RNA polymerases"/>
    <property type="match status" value="1"/>
</dbReference>
<evidence type="ECO:0000259" key="1">
    <source>
        <dbReference type="Pfam" id="PF17919"/>
    </source>
</evidence>
<dbReference type="AlphaFoldDB" id="A0AAV3QL21"/>
<proteinExistence type="predicted"/>
<comment type="caution">
    <text evidence="2">The sequence shown here is derived from an EMBL/GenBank/DDBJ whole genome shotgun (WGS) entry which is preliminary data.</text>
</comment>
<accession>A0AAV3QL21</accession>
<dbReference type="PANTHER" id="PTHR48475:SF2">
    <property type="entry name" value="RIBONUCLEASE H"/>
    <property type="match status" value="1"/>
</dbReference>
<sequence>MPGVDPGVVSIDSIQKGKEFEWTEDFEKSFKELKAYLQSSKLLARPVAGDILQLYLAVSEHDLSSVLFKEEERVQRPVYYVSRVMRGA</sequence>